<dbReference type="SUPFAM" id="SSF101898">
    <property type="entry name" value="NHL repeat"/>
    <property type="match status" value="1"/>
</dbReference>
<evidence type="ECO:0000313" key="3">
    <source>
        <dbReference type="Proteomes" id="UP001215827"/>
    </source>
</evidence>
<name>A0ABY8FV28_9SPHN</name>
<dbReference type="InterPro" id="IPR027372">
    <property type="entry name" value="Phytase-like_dom"/>
</dbReference>
<sequence length="333" mass="36133">MITRLQPRSIRRLVLLAIVALALAPGTFVRTATTEPDLRPILDIVPLDIPQRALGGGLAVENIWHLSSPNEYFGGYSGIAALGSTDLLAVSDKGGWLRFDPERPRQAPEFGPLPRANLRNKHLVDAESIEFDPASGQIWIGYEGSNSIERSAPGFGQLKIAEPAGMRRWPGNRGPEAMARLADGRFLVIGETAPGWVGDGFPGLLFNGDPVEGAEAIEFTFSPPPGFRATDLAALADGRVIVLLRAIENYLPPRFAIRFAIGEPTEIEEGSVWTTTPLAGLPNDMPSDNFEGLAAIENSDGSYTLWLISDDNGAVLQRTLLYRLRWDPAQTAR</sequence>
<dbReference type="RefSeq" id="WP_278017282.1">
    <property type="nucleotide sequence ID" value="NZ_CP121106.1"/>
</dbReference>
<protein>
    <submittedName>
        <fullName evidence="2">Esterase-like activity of phytase family protein</fullName>
    </submittedName>
</protein>
<dbReference type="Pfam" id="PF13449">
    <property type="entry name" value="Phytase-like"/>
    <property type="match status" value="1"/>
</dbReference>
<proteinExistence type="predicted"/>
<dbReference type="Proteomes" id="UP001215827">
    <property type="component" value="Chromosome"/>
</dbReference>
<organism evidence="2 3">
    <name type="scientific">Altererythrobacter arenosus</name>
    <dbReference type="NCBI Taxonomy" id="3032592"/>
    <lineage>
        <taxon>Bacteria</taxon>
        <taxon>Pseudomonadati</taxon>
        <taxon>Pseudomonadota</taxon>
        <taxon>Alphaproteobacteria</taxon>
        <taxon>Sphingomonadales</taxon>
        <taxon>Erythrobacteraceae</taxon>
        <taxon>Altererythrobacter</taxon>
    </lineage>
</organism>
<keyword evidence="3" id="KW-1185">Reference proteome</keyword>
<feature type="domain" description="Phytase-like" evidence="1">
    <location>
        <begin position="72"/>
        <end position="313"/>
    </location>
</feature>
<evidence type="ECO:0000259" key="1">
    <source>
        <dbReference type="Pfam" id="PF13449"/>
    </source>
</evidence>
<gene>
    <name evidence="2" type="ORF">P7228_05880</name>
</gene>
<accession>A0ABY8FV28</accession>
<reference evidence="2 3" key="1">
    <citation type="submission" date="2023-03" db="EMBL/GenBank/DDBJ databases">
        <title>Altererythrobacter sp. CAU 1644 isolated from sand.</title>
        <authorList>
            <person name="Kim W."/>
        </authorList>
    </citation>
    <scope>NUCLEOTIDE SEQUENCE [LARGE SCALE GENOMIC DNA]</scope>
    <source>
        <strain evidence="2 3">CAU 1644</strain>
    </source>
</reference>
<evidence type="ECO:0000313" key="2">
    <source>
        <dbReference type="EMBL" id="WFL78592.1"/>
    </source>
</evidence>
<dbReference type="EMBL" id="CP121106">
    <property type="protein sequence ID" value="WFL78592.1"/>
    <property type="molecule type" value="Genomic_DNA"/>
</dbReference>